<comment type="similarity">
    <text evidence="8">Belongs to the Nudix hydrolase family. NUDT16 subfamily.</text>
</comment>
<dbReference type="GO" id="GO:0030515">
    <property type="term" value="F:snoRNA binding"/>
    <property type="evidence" value="ECO:0007669"/>
    <property type="project" value="TreeGrafter"/>
</dbReference>
<reference evidence="19" key="1">
    <citation type="submission" date="2016-02" db="EMBL/GenBank/DDBJ databases">
        <title>RNAseq analyses of the midgut from blood- or serum-fed Ixodes ricinus ticks.</title>
        <authorList>
            <person name="Perner J."/>
            <person name="Provaznik J."/>
            <person name="Schrenkova J."/>
            <person name="Urbanova V."/>
            <person name="Ribeiro J.M."/>
            <person name="Kopacek P."/>
        </authorList>
    </citation>
    <scope>NUCLEOTIDE SEQUENCE</scope>
    <source>
        <tissue evidence="19">Gut</tissue>
    </source>
</reference>
<evidence type="ECO:0000256" key="2">
    <source>
        <dbReference type="ARBA" id="ARBA00004604"/>
    </source>
</evidence>
<comment type="catalytic activity">
    <reaction evidence="15">
        <text>a 5'-end (N(7)-methyl 5'-triphosphoguanosine)-ribonucleoside in mRNA + H2O = N(7)-methyl-GDP + a 5'-end phospho-ribonucleoside in mRNA + 2 H(+)</text>
        <dbReference type="Rhea" id="RHEA:67484"/>
        <dbReference type="Rhea" id="RHEA-COMP:15692"/>
        <dbReference type="Rhea" id="RHEA-COMP:17167"/>
        <dbReference type="ChEBI" id="CHEBI:15377"/>
        <dbReference type="ChEBI" id="CHEBI:15378"/>
        <dbReference type="ChEBI" id="CHEBI:63714"/>
        <dbReference type="ChEBI" id="CHEBI:138282"/>
        <dbReference type="ChEBI" id="CHEBI:156461"/>
        <dbReference type="EC" id="3.6.1.62"/>
    </reaction>
    <physiologicalReaction direction="left-to-right" evidence="15">
        <dbReference type="Rhea" id="RHEA:67485"/>
    </physiologicalReaction>
</comment>
<evidence type="ECO:0000256" key="13">
    <source>
        <dbReference type="ARBA" id="ARBA00042015"/>
    </source>
</evidence>
<dbReference type="GO" id="GO:0009117">
    <property type="term" value="P:nucleotide metabolic process"/>
    <property type="evidence" value="ECO:0007669"/>
    <property type="project" value="UniProtKB-KW"/>
</dbReference>
<dbReference type="SUPFAM" id="SSF55811">
    <property type="entry name" value="Nudix"/>
    <property type="match status" value="1"/>
</dbReference>
<dbReference type="PANTHER" id="PTHR31699">
    <property type="entry name" value="NUDIX T16 FAMILY MEMBER"/>
    <property type="match status" value="1"/>
</dbReference>
<dbReference type="PROSITE" id="PS51462">
    <property type="entry name" value="NUDIX"/>
    <property type="match status" value="1"/>
</dbReference>
<evidence type="ECO:0000256" key="10">
    <source>
        <dbReference type="ARBA" id="ARBA00039871"/>
    </source>
</evidence>
<dbReference type="EMBL" id="GEFM01001021">
    <property type="protein sequence ID" value="JAP74775.1"/>
    <property type="molecule type" value="mRNA"/>
</dbReference>
<evidence type="ECO:0000256" key="1">
    <source>
        <dbReference type="ARBA" id="ARBA00001941"/>
    </source>
</evidence>
<evidence type="ECO:0000256" key="7">
    <source>
        <dbReference type="ARBA" id="ARBA00023242"/>
    </source>
</evidence>
<name>A0A131Y8I4_IXORI</name>
<dbReference type="InterPro" id="IPR020084">
    <property type="entry name" value="NUDIX_hydrolase_CS"/>
</dbReference>
<comment type="cofactor">
    <cofactor evidence="1">
        <name>Co(2+)</name>
        <dbReference type="ChEBI" id="CHEBI:48828"/>
    </cofactor>
</comment>
<comment type="subcellular location">
    <subcellularLocation>
        <location evidence="2">Nucleus</location>
        <location evidence="2">Nucleolus</location>
    </subcellularLocation>
    <subcellularLocation>
        <location evidence="3">Nucleus</location>
        <location evidence="3">Nucleoplasm</location>
    </subcellularLocation>
</comment>
<sequence>QELGLGLEKKGFCAVPPNDKTTTCLSDFKNASHCIVWAPTDAKAYKEHSARALILMQFRVDGSLGFPGGYLNLGECPATAANREMKEEINLDTSKLFVTPKDHLITFVNDHRKVALHLYSLQIGVEDFIELERRILDAPHYGRETLGFFRVPLFNMATATAPVRRRIPIGYLGCCTRPLK</sequence>
<accession>A0A131Y8I4</accession>
<evidence type="ECO:0000256" key="11">
    <source>
        <dbReference type="ARBA" id="ARBA00041450"/>
    </source>
</evidence>
<evidence type="ECO:0000256" key="9">
    <source>
        <dbReference type="ARBA" id="ARBA00038899"/>
    </source>
</evidence>
<dbReference type="PROSITE" id="PS00893">
    <property type="entry name" value="NUDIX_BOX"/>
    <property type="match status" value="1"/>
</dbReference>
<dbReference type="Gene3D" id="3.90.79.10">
    <property type="entry name" value="Nucleoside Triphosphate Pyrophosphohydrolase"/>
    <property type="match status" value="1"/>
</dbReference>
<evidence type="ECO:0000313" key="19">
    <source>
        <dbReference type="EMBL" id="JAP74775.1"/>
    </source>
</evidence>
<evidence type="ECO:0000256" key="12">
    <source>
        <dbReference type="ARBA" id="ARBA00041656"/>
    </source>
</evidence>
<dbReference type="GO" id="GO:0005654">
    <property type="term" value="C:nucleoplasm"/>
    <property type="evidence" value="ECO:0007669"/>
    <property type="project" value="UniProtKB-SubCell"/>
</dbReference>
<evidence type="ECO:0000256" key="14">
    <source>
        <dbReference type="ARBA" id="ARBA00043162"/>
    </source>
</evidence>
<proteinExistence type="evidence at transcript level"/>
<keyword evidence="5" id="KW-0694">RNA-binding</keyword>
<dbReference type="EC" id="3.6.1.64" evidence="9"/>
<evidence type="ECO:0000256" key="4">
    <source>
        <dbReference type="ARBA" id="ARBA00022801"/>
    </source>
</evidence>
<feature type="domain" description="Nudix hydrolase" evidence="18">
    <location>
        <begin position="27"/>
        <end position="173"/>
    </location>
</feature>
<keyword evidence="7" id="KW-0539">Nucleus</keyword>
<protein>
    <recommendedName>
        <fullName evidence="10">U8 snoRNA-decapping enzyme</fullName>
        <ecNumber evidence="9">3.6.1.64</ecNumber>
    </recommendedName>
    <alternativeName>
        <fullName evidence="13">IDP phosphatase</fullName>
    </alternativeName>
    <alternativeName>
        <fullName evidence="11">Inosine diphosphate phosphatase</fullName>
    </alternativeName>
    <alternativeName>
        <fullName evidence="12">Nucleoside diphosphate-linked moiety X motif 16</fullName>
    </alternativeName>
    <alternativeName>
        <fullName evidence="14">m7GpppN-mRNA hydrolase</fullName>
    </alternativeName>
</protein>
<evidence type="ECO:0000256" key="17">
    <source>
        <dbReference type="ARBA" id="ARBA00048945"/>
    </source>
</evidence>
<dbReference type="InterPro" id="IPR000086">
    <property type="entry name" value="NUDIX_hydrolase_dom"/>
</dbReference>
<dbReference type="GO" id="GO:0006402">
    <property type="term" value="P:mRNA catabolic process"/>
    <property type="evidence" value="ECO:0007669"/>
    <property type="project" value="TreeGrafter"/>
</dbReference>
<feature type="non-terminal residue" evidence="19">
    <location>
        <position position="1"/>
    </location>
</feature>
<dbReference type="GO" id="GO:0140933">
    <property type="term" value="F:5'-(N(7)-methylguanosine 5'-triphospho)-[mRNA] hydrolase activity"/>
    <property type="evidence" value="ECO:0007669"/>
    <property type="project" value="UniProtKB-EC"/>
</dbReference>
<organism evidence="19">
    <name type="scientific">Ixodes ricinus</name>
    <name type="common">Common tick</name>
    <name type="synonym">Acarus ricinus</name>
    <dbReference type="NCBI Taxonomy" id="34613"/>
    <lineage>
        <taxon>Eukaryota</taxon>
        <taxon>Metazoa</taxon>
        <taxon>Ecdysozoa</taxon>
        <taxon>Arthropoda</taxon>
        <taxon>Chelicerata</taxon>
        <taxon>Arachnida</taxon>
        <taxon>Acari</taxon>
        <taxon>Parasitiformes</taxon>
        <taxon>Ixodida</taxon>
        <taxon>Ixodoidea</taxon>
        <taxon>Ixodidae</taxon>
        <taxon>Ixodinae</taxon>
        <taxon>Ixodes</taxon>
    </lineage>
</organism>
<keyword evidence="4" id="KW-0378">Hydrolase</keyword>
<comment type="catalytic activity">
    <reaction evidence="17">
        <text>dIDP + H2O = dIMP + phosphate + H(+)</text>
        <dbReference type="Rhea" id="RHEA:35211"/>
        <dbReference type="ChEBI" id="CHEBI:15377"/>
        <dbReference type="ChEBI" id="CHEBI:15378"/>
        <dbReference type="ChEBI" id="CHEBI:43474"/>
        <dbReference type="ChEBI" id="CHEBI:61194"/>
        <dbReference type="ChEBI" id="CHEBI:62286"/>
        <dbReference type="EC" id="3.6.1.64"/>
    </reaction>
    <physiologicalReaction direction="left-to-right" evidence="17">
        <dbReference type="Rhea" id="RHEA:35212"/>
    </physiologicalReaction>
</comment>
<evidence type="ECO:0000256" key="3">
    <source>
        <dbReference type="ARBA" id="ARBA00004642"/>
    </source>
</evidence>
<evidence type="ECO:0000256" key="15">
    <source>
        <dbReference type="ARBA" id="ARBA00047661"/>
    </source>
</evidence>
<dbReference type="PANTHER" id="PTHR31699:SF1">
    <property type="entry name" value="U8 SNORNA-DECAPPING ENZYME"/>
    <property type="match status" value="1"/>
</dbReference>
<dbReference type="GO" id="GO:1990174">
    <property type="term" value="F:phosphodiesterase decapping endonuclease activity"/>
    <property type="evidence" value="ECO:0007669"/>
    <property type="project" value="TreeGrafter"/>
</dbReference>
<dbReference type="GO" id="GO:0016077">
    <property type="term" value="P:sno(s)RNA catabolic process"/>
    <property type="evidence" value="ECO:0007669"/>
    <property type="project" value="TreeGrafter"/>
</dbReference>
<evidence type="ECO:0000256" key="5">
    <source>
        <dbReference type="ARBA" id="ARBA00022884"/>
    </source>
</evidence>
<dbReference type="GO" id="GO:1990003">
    <property type="term" value="F:IDP phosphatase activity"/>
    <property type="evidence" value="ECO:0007669"/>
    <property type="project" value="UniProtKB-EC"/>
</dbReference>
<comment type="catalytic activity">
    <reaction evidence="16">
        <text>IDP + H2O = IMP + phosphate + H(+)</text>
        <dbReference type="Rhea" id="RHEA:35207"/>
        <dbReference type="ChEBI" id="CHEBI:15377"/>
        <dbReference type="ChEBI" id="CHEBI:15378"/>
        <dbReference type="ChEBI" id="CHEBI:43474"/>
        <dbReference type="ChEBI" id="CHEBI:58053"/>
        <dbReference type="ChEBI" id="CHEBI:58280"/>
        <dbReference type="EC" id="3.6.1.64"/>
    </reaction>
    <physiologicalReaction direction="left-to-right" evidence="16">
        <dbReference type="Rhea" id="RHEA:35208"/>
    </physiologicalReaction>
</comment>
<evidence type="ECO:0000256" key="6">
    <source>
        <dbReference type="ARBA" id="ARBA00023080"/>
    </source>
</evidence>
<evidence type="ECO:0000256" key="8">
    <source>
        <dbReference type="ARBA" id="ARBA00038173"/>
    </source>
</evidence>
<dbReference type="GO" id="GO:0005730">
    <property type="term" value="C:nucleolus"/>
    <property type="evidence" value="ECO:0007669"/>
    <property type="project" value="UniProtKB-SubCell"/>
</dbReference>
<keyword evidence="6" id="KW-0546">Nucleotide metabolism</keyword>
<dbReference type="Pfam" id="PF22327">
    <property type="entry name" value="Nudt16-like"/>
    <property type="match status" value="1"/>
</dbReference>
<evidence type="ECO:0000256" key="16">
    <source>
        <dbReference type="ARBA" id="ARBA00047875"/>
    </source>
</evidence>
<dbReference type="InterPro" id="IPR015797">
    <property type="entry name" value="NUDIX_hydrolase-like_dom_sf"/>
</dbReference>
<dbReference type="AlphaFoldDB" id="A0A131Y8I4"/>
<evidence type="ECO:0000259" key="18">
    <source>
        <dbReference type="PROSITE" id="PS51462"/>
    </source>
</evidence>
<dbReference type="InterPro" id="IPR054754">
    <property type="entry name" value="NudT16"/>
</dbReference>